<dbReference type="InterPro" id="IPR012296">
    <property type="entry name" value="Nuclease_put_TT1808"/>
</dbReference>
<name>A0A433N4E0_CHLFR</name>
<dbReference type="Pfam" id="PF05685">
    <property type="entry name" value="Uma2"/>
    <property type="match status" value="1"/>
</dbReference>
<dbReference type="InterPro" id="IPR011335">
    <property type="entry name" value="Restrct_endonuc-II-like"/>
</dbReference>
<dbReference type="EMBL" id="RSCJ01000021">
    <property type="protein sequence ID" value="RUR76193.1"/>
    <property type="molecule type" value="Genomic_DNA"/>
</dbReference>
<protein>
    <recommendedName>
        <fullName evidence="1">Putative restriction endonuclease domain-containing protein</fullName>
    </recommendedName>
</protein>
<dbReference type="PANTHER" id="PTHR34107:SF2">
    <property type="entry name" value="SLL0888 PROTEIN"/>
    <property type="match status" value="1"/>
</dbReference>
<gene>
    <name evidence="2" type="ORF">PCC6912_43650</name>
</gene>
<dbReference type="PANTHER" id="PTHR34107">
    <property type="entry name" value="SLL0198 PROTEIN-RELATED"/>
    <property type="match status" value="1"/>
</dbReference>
<dbReference type="OrthoDB" id="428427at2"/>
<dbReference type="CDD" id="cd06260">
    <property type="entry name" value="DUF820-like"/>
    <property type="match status" value="1"/>
</dbReference>
<feature type="domain" description="Putative restriction endonuclease" evidence="1">
    <location>
        <begin position="10"/>
        <end position="116"/>
    </location>
</feature>
<dbReference type="Proteomes" id="UP000268857">
    <property type="component" value="Unassembled WGS sequence"/>
</dbReference>
<evidence type="ECO:0000259" key="1">
    <source>
        <dbReference type="Pfam" id="PF05685"/>
    </source>
</evidence>
<reference evidence="2 3" key="1">
    <citation type="journal article" date="2019" name="Genome Biol. Evol.">
        <title>Day and night: Metabolic profiles and evolutionary relationships of six axenic non-marine cyanobacteria.</title>
        <authorList>
            <person name="Will S.E."/>
            <person name="Henke P."/>
            <person name="Boedeker C."/>
            <person name="Huang S."/>
            <person name="Brinkmann H."/>
            <person name="Rohde M."/>
            <person name="Jarek M."/>
            <person name="Friedl T."/>
            <person name="Seufert S."/>
            <person name="Schumacher M."/>
            <person name="Overmann J."/>
            <person name="Neumann-Schaal M."/>
            <person name="Petersen J."/>
        </authorList>
    </citation>
    <scope>NUCLEOTIDE SEQUENCE [LARGE SCALE GENOMIC DNA]</scope>
    <source>
        <strain evidence="2 3">PCC 6912</strain>
    </source>
</reference>
<accession>A0A433N4E0</accession>
<evidence type="ECO:0000313" key="3">
    <source>
        <dbReference type="Proteomes" id="UP000268857"/>
    </source>
</evidence>
<sequence>MRSPRGGRWDTSRVPDVVVLPLEQWEALSNREAVIQLDETPPILVVEVVSESTQTIDYRSKRSEYAVLEIPEYWIVDPIQEIVTVCTLVEGFYDVVAFRGQECIISSTFPQLDLTAEQVLAARRN</sequence>
<evidence type="ECO:0000313" key="2">
    <source>
        <dbReference type="EMBL" id="RUR76193.1"/>
    </source>
</evidence>
<keyword evidence="3" id="KW-1185">Reference proteome</keyword>
<dbReference type="SUPFAM" id="SSF52980">
    <property type="entry name" value="Restriction endonuclease-like"/>
    <property type="match status" value="1"/>
</dbReference>
<dbReference type="Gene3D" id="3.90.1570.10">
    <property type="entry name" value="tt1808, chain A"/>
    <property type="match status" value="1"/>
</dbReference>
<proteinExistence type="predicted"/>
<organism evidence="2 3">
    <name type="scientific">Chlorogloeopsis fritschii PCC 6912</name>
    <dbReference type="NCBI Taxonomy" id="211165"/>
    <lineage>
        <taxon>Bacteria</taxon>
        <taxon>Bacillati</taxon>
        <taxon>Cyanobacteriota</taxon>
        <taxon>Cyanophyceae</taxon>
        <taxon>Nostocales</taxon>
        <taxon>Chlorogloeopsidaceae</taxon>
        <taxon>Chlorogloeopsis</taxon>
    </lineage>
</organism>
<dbReference type="STRING" id="211165.GCA_000317285_03424"/>
<comment type="caution">
    <text evidence="2">The sequence shown here is derived from an EMBL/GenBank/DDBJ whole genome shotgun (WGS) entry which is preliminary data.</text>
</comment>
<dbReference type="AlphaFoldDB" id="A0A433N4E0"/>
<dbReference type="InterPro" id="IPR008538">
    <property type="entry name" value="Uma2"/>
</dbReference>
<dbReference type="RefSeq" id="WP_016876014.1">
    <property type="nucleotide sequence ID" value="NZ_AJLN01000093.1"/>
</dbReference>